<sequence length="47" mass="5312">MLVPIQQTGLFSGTWMILLLFLTMIVLILVLAFIKFPSKNSGTRDDE</sequence>
<feature type="transmembrane region" description="Helical" evidence="1">
    <location>
        <begin position="12"/>
        <end position="34"/>
    </location>
</feature>
<keyword evidence="1" id="KW-0812">Transmembrane</keyword>
<name>A0A6C0F916_9ZZZZ</name>
<evidence type="ECO:0000256" key="1">
    <source>
        <dbReference type="SAM" id="Phobius"/>
    </source>
</evidence>
<proteinExistence type="predicted"/>
<evidence type="ECO:0000313" key="2">
    <source>
        <dbReference type="EMBL" id="QHT38337.1"/>
    </source>
</evidence>
<protein>
    <submittedName>
        <fullName evidence="2">Uncharacterized protein</fullName>
    </submittedName>
</protein>
<dbReference type="EMBL" id="MN738829">
    <property type="protein sequence ID" value="QHT38337.1"/>
    <property type="molecule type" value="Genomic_DNA"/>
</dbReference>
<organism evidence="2">
    <name type="scientific">viral metagenome</name>
    <dbReference type="NCBI Taxonomy" id="1070528"/>
    <lineage>
        <taxon>unclassified sequences</taxon>
        <taxon>metagenomes</taxon>
        <taxon>organismal metagenomes</taxon>
    </lineage>
</organism>
<reference evidence="2" key="1">
    <citation type="journal article" date="2020" name="Nature">
        <title>Giant virus diversity and host interactions through global metagenomics.</title>
        <authorList>
            <person name="Schulz F."/>
            <person name="Roux S."/>
            <person name="Paez-Espino D."/>
            <person name="Jungbluth S."/>
            <person name="Walsh D.A."/>
            <person name="Denef V.J."/>
            <person name="McMahon K.D."/>
            <person name="Konstantinidis K.T."/>
            <person name="Eloe-Fadrosh E.A."/>
            <person name="Kyrpides N.C."/>
            <person name="Woyke T."/>
        </authorList>
    </citation>
    <scope>NUCLEOTIDE SEQUENCE</scope>
    <source>
        <strain evidence="2">GVMAG-S-ERX556101-89</strain>
    </source>
</reference>
<accession>A0A6C0F916</accession>
<keyword evidence="1" id="KW-0472">Membrane</keyword>
<dbReference type="AlphaFoldDB" id="A0A6C0F916"/>
<keyword evidence="1" id="KW-1133">Transmembrane helix</keyword>